<accession>A0A7W3NWY8</accession>
<reference evidence="1 2" key="1">
    <citation type="submission" date="2020-08" db="EMBL/GenBank/DDBJ databases">
        <title>Sequencing the genomes of 1000 actinobacteria strains.</title>
        <authorList>
            <person name="Klenk H.-P."/>
        </authorList>
    </citation>
    <scope>NUCLEOTIDE SEQUENCE [LARGE SCALE GENOMIC DNA]</scope>
    <source>
        <strain evidence="1 2">DSM 41827</strain>
    </source>
</reference>
<evidence type="ECO:0000313" key="2">
    <source>
        <dbReference type="Proteomes" id="UP000577386"/>
    </source>
</evidence>
<organism evidence="1 2">
    <name type="scientific">Streptomyces murinus</name>
    <dbReference type="NCBI Taxonomy" id="33900"/>
    <lineage>
        <taxon>Bacteria</taxon>
        <taxon>Bacillati</taxon>
        <taxon>Actinomycetota</taxon>
        <taxon>Actinomycetes</taxon>
        <taxon>Kitasatosporales</taxon>
        <taxon>Streptomycetaceae</taxon>
        <taxon>Streptomyces</taxon>
    </lineage>
</organism>
<protein>
    <submittedName>
        <fullName evidence="1">Uncharacterized protein</fullName>
    </submittedName>
</protein>
<dbReference type="EMBL" id="JACJIJ010000002">
    <property type="protein sequence ID" value="MBA9058233.1"/>
    <property type="molecule type" value="Genomic_DNA"/>
</dbReference>
<dbReference type="GeneID" id="93978680"/>
<comment type="caution">
    <text evidence="1">The sequence shown here is derived from an EMBL/GenBank/DDBJ whole genome shotgun (WGS) entry which is preliminary data.</text>
</comment>
<dbReference type="RefSeq" id="WP_182778415.1">
    <property type="nucleotide sequence ID" value="NZ_BAAAHW010000014.1"/>
</dbReference>
<proteinExistence type="predicted"/>
<sequence>MTIDHDEVLRARVLLLGSGRPSRAQLLGAYRVLAEVSPNAYLPKLVDALLTLRHESRDPEVEIALAAEASRAARVIEVGAPDRAERLRRALDAYQASLFALGRRAEGRAICAELAAAGRTEPLANVLAEEGCFGEAAKLDEAAARNGAPEHSFWNMVRWAANLEGAGLHDAASTVFRELLEETRRETAEQRTALAKLTWELVHFSRMRETAGDGASAAAARREALGVLEELATTGEPRNWSCILGWWRTLFVLSGRAAEPAASPESPMPPFGTALGWSRDVRDGFLGMLPDLEAEATRLRAADRLPELIDVRRRIGIRAAVREGDRPHQFEERFTPYFDEGVTLARRLPDDPARLARALIDRSMFLVAARSFEPAHADFAEAVALLHDR</sequence>
<dbReference type="AlphaFoldDB" id="A0A7W3NWY8"/>
<keyword evidence="2" id="KW-1185">Reference proteome</keyword>
<name>A0A7W3NWY8_STRMR</name>
<gene>
    <name evidence="1" type="ORF">HDA42_007411</name>
</gene>
<evidence type="ECO:0000313" key="1">
    <source>
        <dbReference type="EMBL" id="MBA9058233.1"/>
    </source>
</evidence>
<dbReference type="Proteomes" id="UP000577386">
    <property type="component" value="Unassembled WGS sequence"/>
</dbReference>